<dbReference type="RefSeq" id="XP_018281349.1">
    <property type="nucleotide sequence ID" value="XM_018422249.1"/>
</dbReference>
<name>A0A0J0XUV1_9TREE</name>
<dbReference type="Proteomes" id="UP000053611">
    <property type="component" value="Unassembled WGS sequence"/>
</dbReference>
<dbReference type="GeneID" id="28982852"/>
<keyword evidence="4" id="KW-1185">Reference proteome</keyword>
<feature type="transmembrane region" description="Helical" evidence="2">
    <location>
        <begin position="26"/>
        <end position="50"/>
    </location>
</feature>
<keyword evidence="2" id="KW-0472">Membrane</keyword>
<proteinExistence type="predicted"/>
<evidence type="ECO:0000313" key="4">
    <source>
        <dbReference type="Proteomes" id="UP000053611"/>
    </source>
</evidence>
<sequence length="324" mass="34236">MAPAQHAGSGVERRELTEEGEKGLKVVVPAVIGAIFGIAFVAVVIIGVIVRVRMKRREKKFWKQAEARNSIRQSRMMALSEQGSIATRDSYATLDSLASGVSGPQIYNSALLPSFPSERSLRASMMSSHSSYSSPYDSSPLARSATASRIDDPWDARSDADPGEAVPMLATNRSPRPSLIIDTGSSKPPAYNKTYTSSSQYPQVIVSEPSEIHNAPEPPAKPAKQGQYSAAPPNSEAARAGAIAAAAAQLEGHDYEYTQAVANAAAAAAAEQGMSTGHASKQSTHEIVRNDGGLVRPSTIVQVEPAALPVRQKSLSAEVEGKAQ</sequence>
<feature type="region of interest" description="Disordered" evidence="1">
    <location>
        <begin position="126"/>
        <end position="198"/>
    </location>
</feature>
<feature type="region of interest" description="Disordered" evidence="1">
    <location>
        <begin position="270"/>
        <end position="293"/>
    </location>
</feature>
<gene>
    <name evidence="3" type="ORF">CC85DRAFT_283160</name>
</gene>
<accession>A0A0J0XUV1</accession>
<feature type="compositionally biased region" description="Basic and acidic residues" evidence="1">
    <location>
        <begin position="149"/>
        <end position="160"/>
    </location>
</feature>
<keyword evidence="2" id="KW-1133">Transmembrane helix</keyword>
<evidence type="ECO:0000256" key="2">
    <source>
        <dbReference type="SAM" id="Phobius"/>
    </source>
</evidence>
<evidence type="ECO:0000256" key="1">
    <source>
        <dbReference type="SAM" id="MobiDB-lite"/>
    </source>
</evidence>
<protein>
    <submittedName>
        <fullName evidence="3">Uncharacterized protein</fullName>
    </submittedName>
</protein>
<feature type="compositionally biased region" description="Low complexity" evidence="1">
    <location>
        <begin position="126"/>
        <end position="142"/>
    </location>
</feature>
<dbReference type="AlphaFoldDB" id="A0A0J0XUV1"/>
<reference evidence="3 4" key="1">
    <citation type="submission" date="2015-03" db="EMBL/GenBank/DDBJ databases">
        <title>Genomics and transcriptomics of the oil-accumulating basidiomycete yeast T. oleaginosus allow insights into substrate utilization and the diverse evolutionary trajectories of mating systems in fungi.</title>
        <authorList>
            <consortium name="DOE Joint Genome Institute"/>
            <person name="Kourist R."/>
            <person name="Kracht O."/>
            <person name="Bracharz F."/>
            <person name="Lipzen A."/>
            <person name="Nolan M."/>
            <person name="Ohm R."/>
            <person name="Grigoriev I."/>
            <person name="Sun S."/>
            <person name="Heitman J."/>
            <person name="Bruck T."/>
            <person name="Nowrousian M."/>
        </authorList>
    </citation>
    <scope>NUCLEOTIDE SEQUENCE [LARGE SCALE GENOMIC DNA]</scope>
    <source>
        <strain evidence="3 4">IBC0246</strain>
    </source>
</reference>
<evidence type="ECO:0000313" key="3">
    <source>
        <dbReference type="EMBL" id="KLT44858.1"/>
    </source>
</evidence>
<dbReference type="EMBL" id="KQ087184">
    <property type="protein sequence ID" value="KLT44858.1"/>
    <property type="molecule type" value="Genomic_DNA"/>
</dbReference>
<feature type="compositionally biased region" description="Polar residues" evidence="1">
    <location>
        <begin position="273"/>
        <end position="282"/>
    </location>
</feature>
<keyword evidence="2" id="KW-0812">Transmembrane</keyword>
<feature type="region of interest" description="Disordered" evidence="1">
    <location>
        <begin position="211"/>
        <end position="235"/>
    </location>
</feature>
<organism evidence="3 4">
    <name type="scientific">Cutaneotrichosporon oleaginosum</name>
    <dbReference type="NCBI Taxonomy" id="879819"/>
    <lineage>
        <taxon>Eukaryota</taxon>
        <taxon>Fungi</taxon>
        <taxon>Dikarya</taxon>
        <taxon>Basidiomycota</taxon>
        <taxon>Agaricomycotina</taxon>
        <taxon>Tremellomycetes</taxon>
        <taxon>Trichosporonales</taxon>
        <taxon>Trichosporonaceae</taxon>
        <taxon>Cutaneotrichosporon</taxon>
    </lineage>
</organism>